<dbReference type="OrthoDB" id="831785at2"/>
<sequence length="641" mass="74637">MKYKDLITTYCVGMLLWLPWIFHAQDVRTFKGELELQKYKGEASYSYLLKDTDTILNGPFTFNRSNLKALLEKEDVSFSIQGQFTNNYPEGNWSFRFNEFQSSDNNAVEDYRYVVNVDGNQRVASGNLLQGRPDGTWTIKVQQIKDSEVRQVDFNSVITFEKGVPQQSFRIEDQQQELVGRFLRNGLAHDKWTLFSDRELDEIESWYFDEGVLQTIEANSRNGSRSIPVFKDLNTRTEVISLGEKYMKILEFLLSDSDARKVREGGITYLLTTNEGHYQNIDDILSALGSSSFSPEFKVVVPFYPLASNEKEAIDTTVAYYQKSRSISDFLLNDSQLNIRKLSDQDVRSLEDEVAAITENILQPLQRVDEYHKDDILTHIEKDKIIANLWENGISQLQDFEKYKISLKGKINPEDNVFKVLKIISEQTFYRLEEIQATLQSKIDKQVKQQEAIALEKEMVTRHNYLEELGERGRADSIPTLFFEAIDQLKNTAEDKLKAYSEIENLEKKLEFGRTLVHCFEDYGKIGERVLKLPEQQKEIHEKYMDAVWNPFIATLMDEMVKKRIVSAYDDVLIPYFLEEINDGLACEEAKSWMNMVDLTYKQLLILRDEDTRKMERKLKKEKDPIVVLQRFKVPVVTNQD</sequence>
<evidence type="ECO:0000313" key="1">
    <source>
        <dbReference type="EMBL" id="SHI79830.1"/>
    </source>
</evidence>
<dbReference type="RefSeq" id="WP_139241943.1">
    <property type="nucleotide sequence ID" value="NZ_FQYP01000003.1"/>
</dbReference>
<organism evidence="1 2">
    <name type="scientific">Aquimarina spongiae</name>
    <dbReference type="NCBI Taxonomy" id="570521"/>
    <lineage>
        <taxon>Bacteria</taxon>
        <taxon>Pseudomonadati</taxon>
        <taxon>Bacteroidota</taxon>
        <taxon>Flavobacteriia</taxon>
        <taxon>Flavobacteriales</taxon>
        <taxon>Flavobacteriaceae</taxon>
        <taxon>Aquimarina</taxon>
    </lineage>
</organism>
<dbReference type="STRING" id="570521.SAMN04488508_103181"/>
<accession>A0A1M6E374</accession>
<evidence type="ECO:0000313" key="2">
    <source>
        <dbReference type="Proteomes" id="UP000184432"/>
    </source>
</evidence>
<proteinExistence type="predicted"/>
<protein>
    <submittedName>
        <fullName evidence="1">Uncharacterized protein</fullName>
    </submittedName>
</protein>
<dbReference type="AlphaFoldDB" id="A0A1M6E374"/>
<reference evidence="2" key="1">
    <citation type="submission" date="2016-11" db="EMBL/GenBank/DDBJ databases">
        <authorList>
            <person name="Varghese N."/>
            <person name="Submissions S."/>
        </authorList>
    </citation>
    <scope>NUCLEOTIDE SEQUENCE [LARGE SCALE GENOMIC DNA]</scope>
    <source>
        <strain evidence="2">DSM 22623</strain>
    </source>
</reference>
<dbReference type="Proteomes" id="UP000184432">
    <property type="component" value="Unassembled WGS sequence"/>
</dbReference>
<dbReference type="EMBL" id="FQYP01000003">
    <property type="protein sequence ID" value="SHI79830.1"/>
    <property type="molecule type" value="Genomic_DNA"/>
</dbReference>
<gene>
    <name evidence="1" type="ORF">SAMN04488508_103181</name>
</gene>
<keyword evidence="2" id="KW-1185">Reference proteome</keyword>
<name>A0A1M6E374_9FLAO</name>